<evidence type="ECO:0000313" key="2">
    <source>
        <dbReference type="Proteomes" id="UP001153269"/>
    </source>
</evidence>
<sequence length="245" mass="27847">MRAAQRTLLSSYPHSLKHSSILCRGVVFSRVLQEKMSPYVLLTALFTIPLAGAEKEEVQLVCAGKEFHLPVYSTSRTVTFTPDPEGPRRVLLDKTMVRDPRFEWTRDKMLVLREVSHRDQGLYAIKLSSGFTDEAVRLIVSECIKSYRRNYGENFEHNIPENGSLLEFSPREAPSEAMPIVVWNRTDPGTGDPGRGRLLRGGKFWVAERVTQVDQGNYTLRDPQGRVLSRSTLTVRGERRNITRG</sequence>
<reference evidence="1" key="1">
    <citation type="submission" date="2020-03" db="EMBL/GenBank/DDBJ databases">
        <authorList>
            <person name="Weist P."/>
        </authorList>
    </citation>
    <scope>NUCLEOTIDE SEQUENCE</scope>
</reference>
<organism evidence="1 2">
    <name type="scientific">Pleuronectes platessa</name>
    <name type="common">European plaice</name>
    <dbReference type="NCBI Taxonomy" id="8262"/>
    <lineage>
        <taxon>Eukaryota</taxon>
        <taxon>Metazoa</taxon>
        <taxon>Chordata</taxon>
        <taxon>Craniata</taxon>
        <taxon>Vertebrata</taxon>
        <taxon>Euteleostomi</taxon>
        <taxon>Actinopterygii</taxon>
        <taxon>Neopterygii</taxon>
        <taxon>Teleostei</taxon>
        <taxon>Neoteleostei</taxon>
        <taxon>Acanthomorphata</taxon>
        <taxon>Carangaria</taxon>
        <taxon>Pleuronectiformes</taxon>
        <taxon>Pleuronectoidei</taxon>
        <taxon>Pleuronectidae</taxon>
        <taxon>Pleuronectes</taxon>
    </lineage>
</organism>
<gene>
    <name evidence="1" type="ORF">PLEPLA_LOCUS38135</name>
</gene>
<keyword evidence="2" id="KW-1185">Reference proteome</keyword>
<evidence type="ECO:0000313" key="1">
    <source>
        <dbReference type="EMBL" id="CAB1450446.1"/>
    </source>
</evidence>
<protein>
    <submittedName>
        <fullName evidence="1">Uncharacterized protein</fullName>
    </submittedName>
</protein>
<accession>A0A9N7VLD0</accession>
<dbReference type="EMBL" id="CADEAL010004055">
    <property type="protein sequence ID" value="CAB1450446.1"/>
    <property type="molecule type" value="Genomic_DNA"/>
</dbReference>
<dbReference type="AlphaFoldDB" id="A0A9N7VLD0"/>
<comment type="caution">
    <text evidence="1">The sequence shown here is derived from an EMBL/GenBank/DDBJ whole genome shotgun (WGS) entry which is preliminary data.</text>
</comment>
<name>A0A9N7VLD0_PLEPL</name>
<dbReference type="Proteomes" id="UP001153269">
    <property type="component" value="Unassembled WGS sequence"/>
</dbReference>
<proteinExistence type="predicted"/>